<evidence type="ECO:0000313" key="1">
    <source>
        <dbReference type="EMBL" id="GAB09108.1"/>
    </source>
</evidence>
<gene>
    <name evidence="1" type="ORF">GOARA_028_00190</name>
</gene>
<dbReference type="Pfam" id="PF23720">
    <property type="entry name" value="DUF7161"/>
    <property type="match status" value="1"/>
</dbReference>
<dbReference type="EMBL" id="BAEE01000028">
    <property type="protein sequence ID" value="GAB09108.1"/>
    <property type="molecule type" value="Genomic_DNA"/>
</dbReference>
<accession>G7GZT3</accession>
<comment type="caution">
    <text evidence="1">The sequence shown here is derived from an EMBL/GenBank/DDBJ whole genome shotgun (WGS) entry which is preliminary data.</text>
</comment>
<organism evidence="1 2">
    <name type="scientific">Gordonia araii NBRC 100433</name>
    <dbReference type="NCBI Taxonomy" id="1073574"/>
    <lineage>
        <taxon>Bacteria</taxon>
        <taxon>Bacillati</taxon>
        <taxon>Actinomycetota</taxon>
        <taxon>Actinomycetes</taxon>
        <taxon>Mycobacteriales</taxon>
        <taxon>Gordoniaceae</taxon>
        <taxon>Gordonia</taxon>
    </lineage>
</organism>
<proteinExistence type="predicted"/>
<dbReference type="AlphaFoldDB" id="G7GZT3"/>
<dbReference type="InterPro" id="IPR055585">
    <property type="entry name" value="DUF7161"/>
</dbReference>
<dbReference type="Proteomes" id="UP000035088">
    <property type="component" value="Unassembled WGS sequence"/>
</dbReference>
<protein>
    <submittedName>
        <fullName evidence="1">Uncharacterized protein</fullName>
    </submittedName>
</protein>
<sequence>MRAPAYVSREKRFSLGIDDDGRRYISIPIAGRMVDYEEFYGLDAETYERLLADPDRAFEVAEQCRDRMHDRLLLHPPAPDRGAADVLGDPVPICYDQVDLAGRRALVLVDHPTNDAGWPVDLPAGTTHVIIVDDTPNPTMTLRVHPIGKPDDVVYIDHSQLGFTGR</sequence>
<dbReference type="RefSeq" id="WP_007321185.1">
    <property type="nucleotide sequence ID" value="NZ_BAEE01000028.1"/>
</dbReference>
<name>G7GZT3_9ACTN</name>
<evidence type="ECO:0000313" key="2">
    <source>
        <dbReference type="Proteomes" id="UP000035088"/>
    </source>
</evidence>
<reference evidence="1 2" key="1">
    <citation type="submission" date="2011-11" db="EMBL/GenBank/DDBJ databases">
        <title>Whole genome shotgun sequence of Gordonia araii NBRC 100433.</title>
        <authorList>
            <person name="Yoshida Y."/>
            <person name="Hosoyama A."/>
            <person name="Tsuchikane K."/>
            <person name="Katsumata H."/>
            <person name="Yamazaki S."/>
            <person name="Fujita N."/>
        </authorList>
    </citation>
    <scope>NUCLEOTIDE SEQUENCE [LARGE SCALE GENOMIC DNA]</scope>
    <source>
        <strain evidence="1 2">NBRC 100433</strain>
    </source>
</reference>
<keyword evidence="2" id="KW-1185">Reference proteome</keyword>